<evidence type="ECO:0000313" key="2">
    <source>
        <dbReference type="Proteomes" id="UP000479639"/>
    </source>
</evidence>
<dbReference type="RefSeq" id="WP_151431455.1">
    <property type="nucleotide sequence ID" value="NZ_JANJZI010000002.1"/>
</dbReference>
<gene>
    <name evidence="1" type="ORF">F8D48_09185</name>
</gene>
<dbReference type="AlphaFoldDB" id="A0A7C8BQ71"/>
<keyword evidence="2" id="KW-1185">Reference proteome</keyword>
<accession>A0A7C8BQ71</accession>
<reference evidence="1 2" key="1">
    <citation type="submission" date="2019-09" db="EMBL/GenBank/DDBJ databases">
        <title>Whole genome shotgun sequencing (WGS) of Ellagibacter isourolithinifaciens DSM 104140(T) and Adlercreutzia muris DSM 29508(T).</title>
        <authorList>
            <person name="Stoll D.A."/>
            <person name="Danylec N."/>
            <person name="Huch M."/>
        </authorList>
    </citation>
    <scope>NUCLEOTIDE SEQUENCE [LARGE SCALE GENOMIC DNA]</scope>
    <source>
        <strain evidence="1 2">DSM 29508</strain>
    </source>
</reference>
<name>A0A7C8BQ71_9ACTN</name>
<dbReference type="EMBL" id="WAJS01000030">
    <property type="protein sequence ID" value="KAB1642789.1"/>
    <property type="molecule type" value="Genomic_DNA"/>
</dbReference>
<protein>
    <submittedName>
        <fullName evidence="1">Uncharacterized protein</fullName>
    </submittedName>
</protein>
<sequence>MPMLREFIAEEGVIDPEAVSGGRTTEVVRCGDCRWFRVGSSCSFCEWWHRKVPRHGYCHHGARLEGER</sequence>
<evidence type="ECO:0000313" key="1">
    <source>
        <dbReference type="EMBL" id="KAB1642789.1"/>
    </source>
</evidence>
<dbReference type="Proteomes" id="UP000479639">
    <property type="component" value="Unassembled WGS sequence"/>
</dbReference>
<comment type="caution">
    <text evidence="1">The sequence shown here is derived from an EMBL/GenBank/DDBJ whole genome shotgun (WGS) entry which is preliminary data.</text>
</comment>
<proteinExistence type="predicted"/>
<organism evidence="1 2">
    <name type="scientific">Adlercreutzia muris</name>
    <dbReference type="NCBI Taxonomy" id="1796610"/>
    <lineage>
        <taxon>Bacteria</taxon>
        <taxon>Bacillati</taxon>
        <taxon>Actinomycetota</taxon>
        <taxon>Coriobacteriia</taxon>
        <taxon>Eggerthellales</taxon>
        <taxon>Eggerthellaceae</taxon>
        <taxon>Adlercreutzia</taxon>
    </lineage>
</organism>